<sequence>MSSSKKEGEDTYRQIPIHSLVQLNMFTLTIVQITNKNKYASLRAKLFNSPYPVSCRNRSRLALSRQILAKLFQSNSCISQCQISLHMLIWK</sequence>
<gene>
    <name evidence="1" type="ORF">OIU74_001932</name>
</gene>
<dbReference type="AlphaFoldDB" id="A0A9Q0X3E2"/>
<proteinExistence type="predicted"/>
<dbReference type="Proteomes" id="UP001151752">
    <property type="component" value="Chromosome 16"/>
</dbReference>
<organism evidence="1 2">
    <name type="scientific">Salix koriyanagi</name>
    <dbReference type="NCBI Taxonomy" id="2511006"/>
    <lineage>
        <taxon>Eukaryota</taxon>
        <taxon>Viridiplantae</taxon>
        <taxon>Streptophyta</taxon>
        <taxon>Embryophyta</taxon>
        <taxon>Tracheophyta</taxon>
        <taxon>Spermatophyta</taxon>
        <taxon>Magnoliopsida</taxon>
        <taxon>eudicotyledons</taxon>
        <taxon>Gunneridae</taxon>
        <taxon>Pentapetalae</taxon>
        <taxon>rosids</taxon>
        <taxon>fabids</taxon>
        <taxon>Malpighiales</taxon>
        <taxon>Salicaceae</taxon>
        <taxon>Saliceae</taxon>
        <taxon>Salix</taxon>
    </lineage>
</organism>
<protein>
    <submittedName>
        <fullName evidence="1">Uncharacterized protein</fullName>
    </submittedName>
</protein>
<evidence type="ECO:0000313" key="1">
    <source>
        <dbReference type="EMBL" id="KAJ6778039.1"/>
    </source>
</evidence>
<name>A0A9Q0X3E2_9ROSI</name>
<keyword evidence="2" id="KW-1185">Reference proteome</keyword>
<comment type="caution">
    <text evidence="1">The sequence shown here is derived from an EMBL/GenBank/DDBJ whole genome shotgun (WGS) entry which is preliminary data.</text>
</comment>
<reference evidence="1" key="1">
    <citation type="submission" date="2022-11" db="EMBL/GenBank/DDBJ databases">
        <authorList>
            <person name="Hyden B.L."/>
            <person name="Feng K."/>
            <person name="Yates T."/>
            <person name="Jawdy S."/>
            <person name="Smart L.B."/>
            <person name="Muchero W."/>
        </authorList>
    </citation>
    <scope>NUCLEOTIDE SEQUENCE</scope>
    <source>
        <tissue evidence="1">Shoot tip</tissue>
    </source>
</reference>
<accession>A0A9Q0X3E2</accession>
<dbReference type="EMBL" id="JAPFFM010000001">
    <property type="protein sequence ID" value="KAJ6778039.1"/>
    <property type="molecule type" value="Genomic_DNA"/>
</dbReference>
<reference evidence="1" key="2">
    <citation type="journal article" date="2023" name="Int. J. Mol. Sci.">
        <title>De Novo Assembly and Annotation of 11 Diverse Shrub Willow (Salix) Genomes Reveals Novel Gene Organization in Sex-Linked Regions.</title>
        <authorList>
            <person name="Hyden B."/>
            <person name="Feng K."/>
            <person name="Yates T.B."/>
            <person name="Jawdy S."/>
            <person name="Cereghino C."/>
            <person name="Smart L.B."/>
            <person name="Muchero W."/>
        </authorList>
    </citation>
    <scope>NUCLEOTIDE SEQUENCE</scope>
    <source>
        <tissue evidence="1">Shoot tip</tissue>
    </source>
</reference>
<evidence type="ECO:0000313" key="2">
    <source>
        <dbReference type="Proteomes" id="UP001151752"/>
    </source>
</evidence>